<evidence type="ECO:0000256" key="7">
    <source>
        <dbReference type="ARBA" id="ARBA00023239"/>
    </source>
</evidence>
<name>A0A2W4X4Z3_9CYAN</name>
<dbReference type="GO" id="GO:0003697">
    <property type="term" value="F:single-stranded DNA binding"/>
    <property type="evidence" value="ECO:0007669"/>
    <property type="project" value="InterPro"/>
</dbReference>
<evidence type="ECO:0000256" key="4">
    <source>
        <dbReference type="ARBA" id="ARBA00022801"/>
    </source>
</evidence>
<keyword evidence="4 8" id="KW-0378">Hydrolase</keyword>
<dbReference type="SUPFAM" id="SSF143081">
    <property type="entry name" value="BB1717-like"/>
    <property type="match status" value="1"/>
</dbReference>
<accession>A0A2W4X4Z3</accession>
<dbReference type="GO" id="GO:0106300">
    <property type="term" value="P:protein-DNA covalent cross-linking repair"/>
    <property type="evidence" value="ECO:0007669"/>
    <property type="project" value="InterPro"/>
</dbReference>
<organism evidence="9 10">
    <name type="scientific">Phormidesmis priestleyi</name>
    <dbReference type="NCBI Taxonomy" id="268141"/>
    <lineage>
        <taxon>Bacteria</taxon>
        <taxon>Bacillati</taxon>
        <taxon>Cyanobacteriota</taxon>
        <taxon>Cyanophyceae</taxon>
        <taxon>Leptolyngbyales</taxon>
        <taxon>Leptolyngbyaceae</taxon>
        <taxon>Phormidesmis</taxon>
    </lineage>
</organism>
<comment type="similarity">
    <text evidence="1 8">Belongs to the SOS response-associated peptidase family.</text>
</comment>
<dbReference type="Proteomes" id="UP000249794">
    <property type="component" value="Unassembled WGS sequence"/>
</dbReference>
<proteinExistence type="inferred from homology"/>
<dbReference type="Pfam" id="PF02586">
    <property type="entry name" value="SRAP"/>
    <property type="match status" value="1"/>
</dbReference>
<gene>
    <name evidence="9" type="ORF">DCF15_14690</name>
</gene>
<keyword evidence="5" id="KW-0190">Covalent protein-DNA linkage</keyword>
<evidence type="ECO:0000256" key="2">
    <source>
        <dbReference type="ARBA" id="ARBA00022670"/>
    </source>
</evidence>
<evidence type="ECO:0000256" key="8">
    <source>
        <dbReference type="RuleBase" id="RU364100"/>
    </source>
</evidence>
<dbReference type="InterPro" id="IPR036590">
    <property type="entry name" value="SRAP-like"/>
</dbReference>
<dbReference type="AlphaFoldDB" id="A0A2W4X4Z3"/>
<evidence type="ECO:0000256" key="3">
    <source>
        <dbReference type="ARBA" id="ARBA00022763"/>
    </source>
</evidence>
<sequence length="226" mass="25805">MCGRYTQTHSGEAIAQAFGLLHIPDLQPRYNIAPTQPVSAITQSEEARESRIFQWGLVPSWSKDPSIGSRMINARAETAAEKPSFRAPFKRRRCLIIADGFYEWQRSDNLKGGQKQPYYIQLKTQSLFGFAGLWDTWESGDGSYLETCTILTTEPNELMQPIHNRMPVIVHPEDYDLWLDPSLQQRDRLQPILRPYETDAMQLYPVSKTVNSPRNESSACIEPLAD</sequence>
<protein>
    <recommendedName>
        <fullName evidence="8">Abasic site processing protein</fullName>
        <ecNumber evidence="8">3.4.-.-</ecNumber>
    </recommendedName>
</protein>
<dbReference type="GO" id="GO:0008233">
    <property type="term" value="F:peptidase activity"/>
    <property type="evidence" value="ECO:0007669"/>
    <property type="project" value="UniProtKB-KW"/>
</dbReference>
<reference evidence="9 10" key="2">
    <citation type="submission" date="2018-06" db="EMBL/GenBank/DDBJ databases">
        <title>Metagenomic assembly of (sub)arctic Cyanobacteria and their associated microbiome from non-axenic cultures.</title>
        <authorList>
            <person name="Baurain D."/>
        </authorList>
    </citation>
    <scope>NUCLEOTIDE SEQUENCE [LARGE SCALE GENOMIC DNA]</scope>
    <source>
        <strain evidence="9">ULC027bin1</strain>
    </source>
</reference>
<dbReference type="GO" id="GO:0016829">
    <property type="term" value="F:lyase activity"/>
    <property type="evidence" value="ECO:0007669"/>
    <property type="project" value="UniProtKB-KW"/>
</dbReference>
<evidence type="ECO:0000256" key="6">
    <source>
        <dbReference type="ARBA" id="ARBA00023125"/>
    </source>
</evidence>
<evidence type="ECO:0000313" key="9">
    <source>
        <dbReference type="EMBL" id="PZO51642.1"/>
    </source>
</evidence>
<keyword evidence="6" id="KW-0238">DNA-binding</keyword>
<keyword evidence="3" id="KW-0227">DNA damage</keyword>
<dbReference type="EMBL" id="QBMP01000165">
    <property type="protein sequence ID" value="PZO51642.1"/>
    <property type="molecule type" value="Genomic_DNA"/>
</dbReference>
<comment type="caution">
    <text evidence="9">The sequence shown here is derived from an EMBL/GenBank/DDBJ whole genome shotgun (WGS) entry which is preliminary data.</text>
</comment>
<dbReference type="PANTHER" id="PTHR13604">
    <property type="entry name" value="DC12-RELATED"/>
    <property type="match status" value="1"/>
</dbReference>
<dbReference type="GO" id="GO:0006508">
    <property type="term" value="P:proteolysis"/>
    <property type="evidence" value="ECO:0007669"/>
    <property type="project" value="UniProtKB-KW"/>
</dbReference>
<keyword evidence="7" id="KW-0456">Lyase</keyword>
<evidence type="ECO:0000313" key="10">
    <source>
        <dbReference type="Proteomes" id="UP000249794"/>
    </source>
</evidence>
<dbReference type="PANTHER" id="PTHR13604:SF0">
    <property type="entry name" value="ABASIC SITE PROCESSING PROTEIN HMCES"/>
    <property type="match status" value="1"/>
</dbReference>
<evidence type="ECO:0000256" key="1">
    <source>
        <dbReference type="ARBA" id="ARBA00008136"/>
    </source>
</evidence>
<dbReference type="Gene3D" id="3.90.1680.10">
    <property type="entry name" value="SOS response associated peptidase-like"/>
    <property type="match status" value="1"/>
</dbReference>
<keyword evidence="2 8" id="KW-0645">Protease</keyword>
<evidence type="ECO:0000256" key="5">
    <source>
        <dbReference type="ARBA" id="ARBA00023124"/>
    </source>
</evidence>
<reference evidence="10" key="1">
    <citation type="submission" date="2018-04" db="EMBL/GenBank/DDBJ databases">
        <authorList>
            <person name="Cornet L."/>
        </authorList>
    </citation>
    <scope>NUCLEOTIDE SEQUENCE [LARGE SCALE GENOMIC DNA]</scope>
</reference>
<dbReference type="EC" id="3.4.-.-" evidence="8"/>
<dbReference type="InterPro" id="IPR003738">
    <property type="entry name" value="SRAP"/>
</dbReference>